<evidence type="ECO:0000256" key="8">
    <source>
        <dbReference type="ARBA" id="ARBA00030816"/>
    </source>
</evidence>
<evidence type="ECO:0000256" key="1">
    <source>
        <dbReference type="ARBA" id="ARBA00001947"/>
    </source>
</evidence>
<dbReference type="Pfam" id="PF00432">
    <property type="entry name" value="Prenyltrans"/>
    <property type="match status" value="4"/>
</dbReference>
<keyword evidence="7" id="KW-0862">Zinc</keyword>
<keyword evidence="12" id="KW-1185">Reference proteome</keyword>
<dbReference type="GO" id="GO:0008318">
    <property type="term" value="F:protein prenyltransferase activity"/>
    <property type="evidence" value="ECO:0007669"/>
    <property type="project" value="InterPro"/>
</dbReference>
<dbReference type="SUPFAM" id="SSF48239">
    <property type="entry name" value="Terpenoid cyclases/Protein prenyltransferases"/>
    <property type="match status" value="3"/>
</dbReference>
<dbReference type="RefSeq" id="WP_013861765.1">
    <property type="nucleotide sequence ID" value="NC_015635.1"/>
</dbReference>
<evidence type="ECO:0000259" key="10">
    <source>
        <dbReference type="Pfam" id="PF00432"/>
    </source>
</evidence>
<keyword evidence="4" id="KW-0808">Transferase</keyword>
<dbReference type="STRING" id="1032480.MLP_08660"/>
<name>F5XM01_MICPN</name>
<evidence type="ECO:0000256" key="3">
    <source>
        <dbReference type="ARBA" id="ARBA00022602"/>
    </source>
</evidence>
<dbReference type="GO" id="GO:0046872">
    <property type="term" value="F:metal ion binding"/>
    <property type="evidence" value="ECO:0007669"/>
    <property type="project" value="UniProtKB-KW"/>
</dbReference>
<evidence type="ECO:0000256" key="2">
    <source>
        <dbReference type="ARBA" id="ARBA00010497"/>
    </source>
</evidence>
<evidence type="ECO:0000256" key="7">
    <source>
        <dbReference type="ARBA" id="ARBA00022833"/>
    </source>
</evidence>
<dbReference type="PANTHER" id="PTHR11774:SF11">
    <property type="entry name" value="GERANYLGERANYL TRANSFERASE TYPE-2 SUBUNIT BETA"/>
    <property type="match status" value="1"/>
</dbReference>
<keyword evidence="5" id="KW-0479">Metal-binding</keyword>
<dbReference type="EMBL" id="AP012204">
    <property type="protein sequence ID" value="BAK33880.1"/>
    <property type="molecule type" value="Genomic_DNA"/>
</dbReference>
<dbReference type="Proteomes" id="UP000007947">
    <property type="component" value="Chromosome"/>
</dbReference>
<comment type="cofactor">
    <cofactor evidence="1">
        <name>Zn(2+)</name>
        <dbReference type="ChEBI" id="CHEBI:29105"/>
    </cofactor>
</comment>
<dbReference type="Gene3D" id="1.50.10.20">
    <property type="match status" value="3"/>
</dbReference>
<dbReference type="InterPro" id="IPR008930">
    <property type="entry name" value="Terpenoid_cyclase/PrenylTrfase"/>
</dbReference>
<proteinExistence type="inferred from homology"/>
<keyword evidence="3" id="KW-0637">Prenyltransferase</keyword>
<feature type="domain" description="Prenyltransferase alpha-alpha toroid" evidence="10">
    <location>
        <begin position="22"/>
        <end position="70"/>
    </location>
</feature>
<organism evidence="11 12">
    <name type="scientific">Microlunatus phosphovorus (strain ATCC 700054 / DSM 10555 / JCM 9379 / NBRC 101784 / NCIMB 13414 / VKM Ac-1990 / NM-1)</name>
    <dbReference type="NCBI Taxonomy" id="1032480"/>
    <lineage>
        <taxon>Bacteria</taxon>
        <taxon>Bacillati</taxon>
        <taxon>Actinomycetota</taxon>
        <taxon>Actinomycetes</taxon>
        <taxon>Propionibacteriales</taxon>
        <taxon>Propionibacteriaceae</taxon>
        <taxon>Microlunatus</taxon>
    </lineage>
</organism>
<evidence type="ECO:0000313" key="12">
    <source>
        <dbReference type="Proteomes" id="UP000007947"/>
    </source>
</evidence>
<dbReference type="AlphaFoldDB" id="F5XM01"/>
<protein>
    <recommendedName>
        <fullName evidence="8">Geranylgeranyl transferase type II subunit beta</fullName>
    </recommendedName>
    <alternativeName>
        <fullName evidence="9">Type II protein geranyl-geranyltransferase subunit beta</fullName>
    </alternativeName>
</protein>
<dbReference type="CDD" id="cd00688">
    <property type="entry name" value="ISOPREN_C2_like"/>
    <property type="match status" value="1"/>
</dbReference>
<dbReference type="HOGENOM" id="CLU_477227_0_0_11"/>
<accession>F5XM01</accession>
<evidence type="ECO:0000256" key="6">
    <source>
        <dbReference type="ARBA" id="ARBA00022737"/>
    </source>
</evidence>
<gene>
    <name evidence="11" type="ordered locus">MLP_08660</name>
</gene>
<evidence type="ECO:0000256" key="9">
    <source>
        <dbReference type="ARBA" id="ARBA00032766"/>
    </source>
</evidence>
<dbReference type="eggNOG" id="COG5029">
    <property type="taxonomic scope" value="Bacteria"/>
</dbReference>
<dbReference type="InterPro" id="IPR045089">
    <property type="entry name" value="PGGT1B-like"/>
</dbReference>
<evidence type="ECO:0000256" key="4">
    <source>
        <dbReference type="ARBA" id="ARBA00022679"/>
    </source>
</evidence>
<sequence length="588" mass="62452">MSAATTELMQVGVLPTADGGARQPEADLWCSYAATRTLHWLGARPDDSDTVADYLRARQNHDGGFAWQRGLPSDVWASYYCAQTLRDLGEPVPVPHRLADWLSSTRTADGGFAMTPGQSADVWATYYATRLYAEVLGRPVPDRDALAGWLARLQTPSGGLGWSPGSRQVDVRAGYYGALAWRAADAGRSTPWDTDSLVRWLQDRQGGDGGFAFGPDVAACAWAAFRATHALRALGAGPRDVDGLLAWLDARRLPSGGYERWLGYGVADVWACFSVVGARLAVDRPLPAADVPATVEAVRACQLPGTGFTYRQPDAAGDSLATAAVLLMGAEPERTAELQAWLRAAQTPYEGGVMYMPGRGAEVRCTLWAAAALDRTGSGLDSSRLGSWLRGLQNVDGGVGYWVGRGSDLVSTAAAVELGQTAGCLPAEVLDRGGVLRFVERCRTADGYAPVPGGQTTLAATAQALRVRHALGVATDPDRATDPDHTSDPDYASELLTRWASPLGGYAATPRAVPDLLSTYQAVLTFEQFGRTWDRRHVGRLLHRLEVGGGYAWSPLSRRPGGALAGALGGLLAEAVAGDPVPLPRLSL</sequence>
<evidence type="ECO:0000313" key="11">
    <source>
        <dbReference type="EMBL" id="BAK33880.1"/>
    </source>
</evidence>
<dbReference type="InterPro" id="IPR001330">
    <property type="entry name" value="Prenyltrans"/>
</dbReference>
<dbReference type="KEGG" id="mph:MLP_08660"/>
<comment type="similarity">
    <text evidence="2">Belongs to the protein prenyltransferase subunit beta family.</text>
</comment>
<evidence type="ECO:0000256" key="5">
    <source>
        <dbReference type="ARBA" id="ARBA00022723"/>
    </source>
</evidence>
<feature type="domain" description="Prenyltransferase alpha-alpha toroid" evidence="10">
    <location>
        <begin position="73"/>
        <end position="258"/>
    </location>
</feature>
<feature type="domain" description="Prenyltransferase alpha-alpha toroid" evidence="10">
    <location>
        <begin position="275"/>
        <end position="407"/>
    </location>
</feature>
<dbReference type="PANTHER" id="PTHR11774">
    <property type="entry name" value="GERANYLGERANYL TRANSFERASE TYPE BETA SUBUNIT"/>
    <property type="match status" value="1"/>
</dbReference>
<reference evidence="11 12" key="1">
    <citation type="submission" date="2011-05" db="EMBL/GenBank/DDBJ databases">
        <title>Whole genome sequence of Microlunatus phosphovorus NM-1.</title>
        <authorList>
            <person name="Hosoyama A."/>
            <person name="Sasaki K."/>
            <person name="Harada T."/>
            <person name="Igarashi R."/>
            <person name="Kawakoshi A."/>
            <person name="Sasagawa M."/>
            <person name="Fukada J."/>
            <person name="Nakamura S."/>
            <person name="Katano Y."/>
            <person name="Hanada S."/>
            <person name="Kamagata Y."/>
            <person name="Nakamura N."/>
            <person name="Yamazaki S."/>
            <person name="Fujita N."/>
        </authorList>
    </citation>
    <scope>NUCLEOTIDE SEQUENCE [LARGE SCALE GENOMIC DNA]</scope>
    <source>
        <strain evidence="12">ATCC 700054 / DSM 10555 / JCM 9379 / NBRC 101784 / NCIMB 13414 / VKM Ac-1990 / NM-1</strain>
    </source>
</reference>
<keyword evidence="6" id="KW-0677">Repeat</keyword>
<feature type="domain" description="Prenyltransferase alpha-alpha toroid" evidence="10">
    <location>
        <begin position="491"/>
        <end position="540"/>
    </location>
</feature>